<accession>A0A0C9UDL4</accession>
<evidence type="ECO:0000313" key="3">
    <source>
        <dbReference type="Proteomes" id="UP000054279"/>
    </source>
</evidence>
<organism evidence="2 3">
    <name type="scientific">Sphaerobolus stellatus (strain SS14)</name>
    <dbReference type="NCBI Taxonomy" id="990650"/>
    <lineage>
        <taxon>Eukaryota</taxon>
        <taxon>Fungi</taxon>
        <taxon>Dikarya</taxon>
        <taxon>Basidiomycota</taxon>
        <taxon>Agaricomycotina</taxon>
        <taxon>Agaricomycetes</taxon>
        <taxon>Phallomycetidae</taxon>
        <taxon>Geastrales</taxon>
        <taxon>Sphaerobolaceae</taxon>
        <taxon>Sphaerobolus</taxon>
    </lineage>
</organism>
<dbReference type="AlphaFoldDB" id="A0A0C9UDL4"/>
<dbReference type="EMBL" id="KN837221">
    <property type="protein sequence ID" value="KIJ32799.1"/>
    <property type="molecule type" value="Genomic_DNA"/>
</dbReference>
<sequence>MDQDGKPSTTTPQDPQEWTRHPNLYYEDGTIVLLAKATLFRVYYGILSRECEVFRGTSQLLEDRETHDGCPLVRLEDDPELLAYFLQTLMGQIEILDSNENVENEAPDRALGILLFSHKYLAARYRKKAVKWFEDRIPENIKEIDLTMAWDSLPWPRWTHASLLSTEEPNPIAIFQECDLYRFLPMVEEERRCLDSLGIVSPDLGR</sequence>
<proteinExistence type="predicted"/>
<dbReference type="OrthoDB" id="3204157at2759"/>
<evidence type="ECO:0008006" key="4">
    <source>
        <dbReference type="Google" id="ProtNLM"/>
    </source>
</evidence>
<reference evidence="2 3" key="1">
    <citation type="submission" date="2014-06" db="EMBL/GenBank/DDBJ databases">
        <title>Evolutionary Origins and Diversification of the Mycorrhizal Mutualists.</title>
        <authorList>
            <consortium name="DOE Joint Genome Institute"/>
            <consortium name="Mycorrhizal Genomics Consortium"/>
            <person name="Kohler A."/>
            <person name="Kuo A."/>
            <person name="Nagy L.G."/>
            <person name="Floudas D."/>
            <person name="Copeland A."/>
            <person name="Barry K.W."/>
            <person name="Cichocki N."/>
            <person name="Veneault-Fourrey C."/>
            <person name="LaButti K."/>
            <person name="Lindquist E.A."/>
            <person name="Lipzen A."/>
            <person name="Lundell T."/>
            <person name="Morin E."/>
            <person name="Murat C."/>
            <person name="Riley R."/>
            <person name="Ohm R."/>
            <person name="Sun H."/>
            <person name="Tunlid A."/>
            <person name="Henrissat B."/>
            <person name="Grigoriev I.V."/>
            <person name="Hibbett D.S."/>
            <person name="Martin F."/>
        </authorList>
    </citation>
    <scope>NUCLEOTIDE SEQUENCE [LARGE SCALE GENOMIC DNA]</scope>
    <source>
        <strain evidence="2 3">SS14</strain>
    </source>
</reference>
<name>A0A0C9UDL4_SPHS4</name>
<feature type="compositionally biased region" description="Polar residues" evidence="1">
    <location>
        <begin position="1"/>
        <end position="16"/>
    </location>
</feature>
<evidence type="ECO:0000256" key="1">
    <source>
        <dbReference type="SAM" id="MobiDB-lite"/>
    </source>
</evidence>
<dbReference type="Proteomes" id="UP000054279">
    <property type="component" value="Unassembled WGS sequence"/>
</dbReference>
<gene>
    <name evidence="2" type="ORF">M422DRAFT_265282</name>
</gene>
<protein>
    <recommendedName>
        <fullName evidence="4">BTB domain-containing protein</fullName>
    </recommendedName>
</protein>
<evidence type="ECO:0000313" key="2">
    <source>
        <dbReference type="EMBL" id="KIJ32799.1"/>
    </source>
</evidence>
<dbReference type="HOGENOM" id="CLU_1332681_0_0_1"/>
<feature type="region of interest" description="Disordered" evidence="1">
    <location>
        <begin position="1"/>
        <end position="20"/>
    </location>
</feature>
<keyword evidence="3" id="KW-1185">Reference proteome</keyword>